<name>A0A8T3YKA2_9ARCH</name>
<feature type="domain" description="SpoVT-AbrB" evidence="1">
    <location>
        <begin position="3"/>
        <end position="49"/>
    </location>
</feature>
<reference evidence="2" key="1">
    <citation type="submission" date="2020-07" db="EMBL/GenBank/DDBJ databases">
        <title>Huge and variable diversity of episymbiotic CPR bacteria and DPANN archaea in groundwater ecosystems.</title>
        <authorList>
            <person name="He C.Y."/>
            <person name="Keren R."/>
            <person name="Whittaker M."/>
            <person name="Farag I.F."/>
            <person name="Doudna J."/>
            <person name="Cate J.H.D."/>
            <person name="Banfield J.F."/>
        </authorList>
    </citation>
    <scope>NUCLEOTIDE SEQUENCE</scope>
    <source>
        <strain evidence="2">NC_groundwater_1296_Ag_S-0.2um_52_80</strain>
    </source>
</reference>
<evidence type="ECO:0000313" key="3">
    <source>
        <dbReference type="Proteomes" id="UP000732298"/>
    </source>
</evidence>
<dbReference type="InterPro" id="IPR037914">
    <property type="entry name" value="SpoVT-AbrB_sf"/>
</dbReference>
<sequence>MAEVLISVGPKGQVLIPKSMRDEYGISPYGKVAARKEKNGVLISRPRSDEVIESFRRIAFSGKKIKVSPSKLKKQFVEGFPKAFP</sequence>
<dbReference type="GO" id="GO:0003677">
    <property type="term" value="F:DNA binding"/>
    <property type="evidence" value="ECO:0007669"/>
    <property type="project" value="UniProtKB-KW"/>
</dbReference>
<dbReference type="InterPro" id="IPR007159">
    <property type="entry name" value="SpoVT-AbrB_dom"/>
</dbReference>
<dbReference type="AlphaFoldDB" id="A0A8T3YKA2"/>
<evidence type="ECO:0000313" key="2">
    <source>
        <dbReference type="EMBL" id="MBI4210445.1"/>
    </source>
</evidence>
<protein>
    <submittedName>
        <fullName evidence="2">AbrB/MazE/SpoVT family DNA-binding domain-containing protein</fullName>
    </submittedName>
</protein>
<dbReference type="EMBL" id="JACQPB010000034">
    <property type="protein sequence ID" value="MBI4210445.1"/>
    <property type="molecule type" value="Genomic_DNA"/>
</dbReference>
<dbReference type="PROSITE" id="PS51740">
    <property type="entry name" value="SPOVT_ABRB"/>
    <property type="match status" value="1"/>
</dbReference>
<keyword evidence="2" id="KW-0238">DNA-binding</keyword>
<dbReference type="Proteomes" id="UP000732298">
    <property type="component" value="Unassembled WGS sequence"/>
</dbReference>
<accession>A0A8T3YKA2</accession>
<organism evidence="2 3">
    <name type="scientific">Candidatus Iainarchaeum sp</name>
    <dbReference type="NCBI Taxonomy" id="3101447"/>
    <lineage>
        <taxon>Archaea</taxon>
        <taxon>Candidatus Iainarchaeota</taxon>
        <taxon>Candidatus Iainarchaeia</taxon>
        <taxon>Candidatus Iainarchaeales</taxon>
        <taxon>Candidatus Iainarchaeaceae</taxon>
        <taxon>Candidatus Iainarchaeum</taxon>
    </lineage>
</organism>
<comment type="caution">
    <text evidence="2">The sequence shown here is derived from an EMBL/GenBank/DDBJ whole genome shotgun (WGS) entry which is preliminary data.</text>
</comment>
<evidence type="ECO:0000259" key="1">
    <source>
        <dbReference type="PROSITE" id="PS51740"/>
    </source>
</evidence>
<dbReference type="Gene3D" id="2.10.260.10">
    <property type="match status" value="1"/>
</dbReference>
<dbReference type="SMART" id="SM00966">
    <property type="entry name" value="SpoVT_AbrB"/>
    <property type="match status" value="1"/>
</dbReference>
<dbReference type="SUPFAM" id="SSF89447">
    <property type="entry name" value="AbrB/MazE/MraZ-like"/>
    <property type="match status" value="1"/>
</dbReference>
<gene>
    <name evidence="2" type="ORF">HY544_02985</name>
</gene>
<proteinExistence type="predicted"/>